<evidence type="ECO:0000313" key="2">
    <source>
        <dbReference type="EMBL" id="KIT15982.1"/>
    </source>
</evidence>
<keyword evidence="3" id="KW-1185">Reference proteome</keyword>
<protein>
    <submittedName>
        <fullName evidence="2">Uncharacterized protein</fullName>
    </submittedName>
</protein>
<feature type="region of interest" description="Disordered" evidence="1">
    <location>
        <begin position="53"/>
        <end position="85"/>
    </location>
</feature>
<comment type="caution">
    <text evidence="2">The sequence shown here is derived from an EMBL/GenBank/DDBJ whole genome shotgun (WGS) entry which is preliminary data.</text>
</comment>
<dbReference type="STRING" id="935700.jaqu_22520"/>
<feature type="region of interest" description="Disordered" evidence="1">
    <location>
        <begin position="1"/>
        <end position="34"/>
    </location>
</feature>
<evidence type="ECO:0000313" key="3">
    <source>
        <dbReference type="Proteomes" id="UP000032232"/>
    </source>
</evidence>
<dbReference type="OrthoDB" id="7868955at2"/>
<organism evidence="2 3">
    <name type="scientific">Jannaschia aquimarina</name>
    <dbReference type="NCBI Taxonomy" id="935700"/>
    <lineage>
        <taxon>Bacteria</taxon>
        <taxon>Pseudomonadati</taxon>
        <taxon>Pseudomonadota</taxon>
        <taxon>Alphaproteobacteria</taxon>
        <taxon>Rhodobacterales</taxon>
        <taxon>Roseobacteraceae</taxon>
        <taxon>Jannaschia</taxon>
    </lineage>
</organism>
<dbReference type="AlphaFoldDB" id="A0A0D1CMG8"/>
<name>A0A0D1CMG8_9RHOB</name>
<dbReference type="RefSeq" id="WP_043919046.1">
    <property type="nucleotide sequence ID" value="NZ_FZPF01000004.1"/>
</dbReference>
<evidence type="ECO:0000256" key="1">
    <source>
        <dbReference type="SAM" id="MobiDB-lite"/>
    </source>
</evidence>
<gene>
    <name evidence="2" type="ORF">jaqu_22520</name>
</gene>
<dbReference type="Proteomes" id="UP000032232">
    <property type="component" value="Unassembled WGS sequence"/>
</dbReference>
<accession>A0A0D1CMG8</accession>
<reference evidence="2 3" key="1">
    <citation type="submission" date="2015-02" db="EMBL/GenBank/DDBJ databases">
        <title>Genome Sequence of Jannaschia aquimarina DSM28248, a member of the Roseobacter clade.</title>
        <authorList>
            <person name="Voget S."/>
            <person name="Daniel R."/>
        </authorList>
    </citation>
    <scope>NUCLEOTIDE SEQUENCE [LARGE SCALE GENOMIC DNA]</scope>
    <source>
        <strain evidence="2 3">GSW-M26</strain>
    </source>
</reference>
<proteinExistence type="predicted"/>
<sequence>MTERVRSKDGSRETDDYIEDMPKTPDHQGRQGGDIAREVGTRDALLRANTQGARGVTRIGKTNEVQGGNRNGEGPAEMNHPEDRE</sequence>
<dbReference type="EMBL" id="JYFE01000041">
    <property type="protein sequence ID" value="KIT15982.1"/>
    <property type="molecule type" value="Genomic_DNA"/>
</dbReference>
<dbReference type="PATRIC" id="fig|935700.4.peg.2317"/>